<feature type="transmembrane region" description="Helical" evidence="5">
    <location>
        <begin position="163"/>
        <end position="184"/>
    </location>
</feature>
<evidence type="ECO:0000313" key="7">
    <source>
        <dbReference type="EMBL" id="EPE02508.1"/>
    </source>
</evidence>
<dbReference type="PANTHER" id="PTHR23501:SF200">
    <property type="entry name" value="TRANSPORTER, PUTATIVE (AFU_ORTHOLOGUE AFUA_3G01360)-RELATED"/>
    <property type="match status" value="1"/>
</dbReference>
<name>S3C8H0_OPHP1</name>
<feature type="transmembrane region" description="Helical" evidence="5">
    <location>
        <begin position="347"/>
        <end position="370"/>
    </location>
</feature>
<dbReference type="GO" id="GO:0005886">
    <property type="term" value="C:plasma membrane"/>
    <property type="evidence" value="ECO:0007669"/>
    <property type="project" value="TreeGrafter"/>
</dbReference>
<accession>S3C8H0</accession>
<gene>
    <name evidence="7" type="ORF">F503_08733</name>
</gene>
<dbReference type="OMA" id="VHERRHA"/>
<sequence length="606" mass="66036">MTFTHMIRDMVRPLPVHERAGAVSEAETPIGAAADGGEKGIAEVSSAAVTGTEVGVSNIAATQSVWGKKGFYLVCMGLAMIMTLFELDNSTVSIYSNYSTSDFNNLSALGTLNTATVIIFAVAKPPIAKISNVIGRGQTLAMTVCFYLLAYILMSSAKTLGPYAGGMVFYNIGQSGMNVMTHIIVADITSPRWRSFGLAVCYFPFLITPWVSARIVESVVAEGGIGWRWGIGMFAFLMPFGASFIIGTLLWYQRKARKLGILQTQKTTLYSFCSQIDLGGILLFIAGFSCFVLPLTIAAQETNGWKTPWIIVLIIIGAFLLIALPYYEMYYAHHPIIPMFYLKNATIILSCMLVLTDSIGFSATHTYLYAWGTVAHDFDATVATYYVYTNGVIQSLVGIFAGLYMYWARRYKWLIMGGVVFRLIGYGVMIRLRGANNSIAELFIVQVIQGAGSGIIQTAPLVAPQLVIPHSQVAQMIAVVWTFSYLGSSLGSTIAGAIYTNTMRESLVKRLGSDASSTLVNSLYNSITGTLPAWGSAERIAVNLAYSDVIRYITYAAFGMSIPAIIFTWFLPNLEIPLDTSVLMGGVDVRQAVDTPSEDHNTERKE</sequence>
<feature type="transmembrane region" description="Helical" evidence="5">
    <location>
        <begin position="70"/>
        <end position="87"/>
    </location>
</feature>
<evidence type="ECO:0000256" key="1">
    <source>
        <dbReference type="ARBA" id="ARBA00004141"/>
    </source>
</evidence>
<feature type="transmembrane region" description="Helical" evidence="5">
    <location>
        <begin position="476"/>
        <end position="500"/>
    </location>
</feature>
<dbReference type="Gene3D" id="1.20.1250.20">
    <property type="entry name" value="MFS general substrate transporter like domains"/>
    <property type="match status" value="2"/>
</dbReference>
<dbReference type="eggNOG" id="KOG0254">
    <property type="taxonomic scope" value="Eukaryota"/>
</dbReference>
<keyword evidence="4 5" id="KW-0472">Membrane</keyword>
<evidence type="ECO:0000256" key="3">
    <source>
        <dbReference type="ARBA" id="ARBA00022989"/>
    </source>
</evidence>
<dbReference type="AlphaFoldDB" id="S3C8H0"/>
<dbReference type="PANTHER" id="PTHR23501">
    <property type="entry name" value="MAJOR FACILITATOR SUPERFAMILY"/>
    <property type="match status" value="1"/>
</dbReference>
<feature type="transmembrane region" description="Helical" evidence="5">
    <location>
        <begin position="196"/>
        <end position="215"/>
    </location>
</feature>
<dbReference type="SUPFAM" id="SSF103473">
    <property type="entry name" value="MFS general substrate transporter"/>
    <property type="match status" value="2"/>
</dbReference>
<feature type="domain" description="Major facilitator superfamily (MFS) profile" evidence="6">
    <location>
        <begin position="74"/>
        <end position="576"/>
    </location>
</feature>
<feature type="transmembrane region" description="Helical" evidence="5">
    <location>
        <begin position="227"/>
        <end position="252"/>
    </location>
</feature>
<evidence type="ECO:0000256" key="4">
    <source>
        <dbReference type="ARBA" id="ARBA00023136"/>
    </source>
</evidence>
<evidence type="ECO:0000259" key="6">
    <source>
        <dbReference type="PROSITE" id="PS50850"/>
    </source>
</evidence>
<dbReference type="OrthoDB" id="2241241at2759"/>
<feature type="transmembrane region" description="Helical" evidence="5">
    <location>
        <begin position="385"/>
        <end position="406"/>
    </location>
</feature>
<feature type="transmembrane region" description="Helical" evidence="5">
    <location>
        <begin position="272"/>
        <end position="297"/>
    </location>
</feature>
<feature type="transmembrane region" description="Helical" evidence="5">
    <location>
        <begin position="107"/>
        <end position="127"/>
    </location>
</feature>
<keyword evidence="2 5" id="KW-0812">Transmembrane</keyword>
<comment type="subcellular location">
    <subcellularLocation>
        <location evidence="1">Membrane</location>
        <topology evidence="1">Multi-pass membrane protein</topology>
    </subcellularLocation>
</comment>
<dbReference type="VEuPathDB" id="FungiDB:F503_08733"/>
<evidence type="ECO:0000256" key="2">
    <source>
        <dbReference type="ARBA" id="ARBA00022692"/>
    </source>
</evidence>
<dbReference type="EMBL" id="KE148177">
    <property type="protein sequence ID" value="EPE02508.1"/>
    <property type="molecule type" value="Genomic_DNA"/>
</dbReference>
<dbReference type="InterPro" id="IPR011701">
    <property type="entry name" value="MFS"/>
</dbReference>
<dbReference type="GO" id="GO:0015343">
    <property type="term" value="F:siderophore-iron transmembrane transporter activity"/>
    <property type="evidence" value="ECO:0007669"/>
    <property type="project" value="TreeGrafter"/>
</dbReference>
<keyword evidence="3 5" id="KW-1133">Transmembrane helix</keyword>
<organism evidence="7 8">
    <name type="scientific">Ophiostoma piceae (strain UAMH 11346)</name>
    <name type="common">Sap stain fungus</name>
    <dbReference type="NCBI Taxonomy" id="1262450"/>
    <lineage>
        <taxon>Eukaryota</taxon>
        <taxon>Fungi</taxon>
        <taxon>Dikarya</taxon>
        <taxon>Ascomycota</taxon>
        <taxon>Pezizomycotina</taxon>
        <taxon>Sordariomycetes</taxon>
        <taxon>Sordariomycetidae</taxon>
        <taxon>Ophiostomatales</taxon>
        <taxon>Ophiostomataceae</taxon>
        <taxon>Ophiostoma</taxon>
    </lineage>
</organism>
<feature type="transmembrane region" description="Helical" evidence="5">
    <location>
        <begin position="413"/>
        <end position="432"/>
    </location>
</feature>
<feature type="transmembrane region" description="Helical" evidence="5">
    <location>
        <begin position="309"/>
        <end position="327"/>
    </location>
</feature>
<evidence type="ECO:0000313" key="8">
    <source>
        <dbReference type="Proteomes" id="UP000016923"/>
    </source>
</evidence>
<dbReference type="PROSITE" id="PS50850">
    <property type="entry name" value="MFS"/>
    <property type="match status" value="1"/>
</dbReference>
<dbReference type="InterPro" id="IPR036259">
    <property type="entry name" value="MFS_trans_sf"/>
</dbReference>
<evidence type="ECO:0000256" key="5">
    <source>
        <dbReference type="SAM" id="Phobius"/>
    </source>
</evidence>
<feature type="transmembrane region" description="Helical" evidence="5">
    <location>
        <begin position="139"/>
        <end position="157"/>
    </location>
</feature>
<dbReference type="HOGENOM" id="CLU_012970_2_2_1"/>
<reference evidence="7 8" key="1">
    <citation type="journal article" date="2013" name="BMC Genomics">
        <title>The genome and transcriptome of the pine saprophyte Ophiostoma piceae, and a comparison with the bark beetle-associated pine pathogen Grosmannia clavigera.</title>
        <authorList>
            <person name="Haridas S."/>
            <person name="Wang Y."/>
            <person name="Lim L."/>
            <person name="Massoumi Alamouti S."/>
            <person name="Jackman S."/>
            <person name="Docking R."/>
            <person name="Robertson G."/>
            <person name="Birol I."/>
            <person name="Bohlmann J."/>
            <person name="Breuil C."/>
        </authorList>
    </citation>
    <scope>NUCLEOTIDE SEQUENCE [LARGE SCALE GENOMIC DNA]</scope>
    <source>
        <strain evidence="7 8">UAMH 11346</strain>
    </source>
</reference>
<keyword evidence="8" id="KW-1185">Reference proteome</keyword>
<dbReference type="Proteomes" id="UP000016923">
    <property type="component" value="Unassembled WGS sequence"/>
</dbReference>
<dbReference type="Pfam" id="PF07690">
    <property type="entry name" value="MFS_1"/>
    <property type="match status" value="1"/>
</dbReference>
<feature type="transmembrane region" description="Helical" evidence="5">
    <location>
        <begin position="549"/>
        <end position="571"/>
    </location>
</feature>
<dbReference type="InterPro" id="IPR020846">
    <property type="entry name" value="MFS_dom"/>
</dbReference>
<proteinExistence type="predicted"/>
<protein>
    <submittedName>
        <fullName evidence="7">Siderochrome-iron transporter</fullName>
    </submittedName>
</protein>